<dbReference type="OrthoDB" id="5198533at2"/>
<comment type="caution">
    <text evidence="1">The sequence shown here is derived from an EMBL/GenBank/DDBJ whole genome shotgun (WGS) entry which is preliminary data.</text>
</comment>
<dbReference type="STRING" id="444597.BST26_08700"/>
<accession>A0A1X0DFH9</accession>
<proteinExistence type="predicted"/>
<organism evidence="1 2">
    <name type="scientific">Mycolicibacterium insubricum</name>
    <dbReference type="NCBI Taxonomy" id="444597"/>
    <lineage>
        <taxon>Bacteria</taxon>
        <taxon>Bacillati</taxon>
        <taxon>Actinomycetota</taxon>
        <taxon>Actinomycetes</taxon>
        <taxon>Mycobacteriales</taxon>
        <taxon>Mycobacteriaceae</taxon>
        <taxon>Mycolicibacterium</taxon>
    </lineage>
</organism>
<dbReference type="AlphaFoldDB" id="A0A1X0DFH9"/>
<evidence type="ECO:0000313" key="2">
    <source>
        <dbReference type="Proteomes" id="UP000192801"/>
    </source>
</evidence>
<dbReference type="Proteomes" id="UP000192801">
    <property type="component" value="Unassembled WGS sequence"/>
</dbReference>
<sequence>MSSRYLPYSSRPHRFLAQFTSDVLVIGWITVWVMVGALVHSAIASIAAVGTQVQSGASGISQNLADAGSSIGHVPLVGNHLSSPLDAASRGATELADAGANLHDTATWLAWLLAIAVAAAPILAVAGPWLWLRVRFFRRKWLVLSLVGSPAGDELLALRALTNRPVRKLVAVSGDPVGAWRHRDPEVIGALAGLELRAAGLRPPRRPGQRMAPGV</sequence>
<keyword evidence="2" id="KW-1185">Reference proteome</keyword>
<protein>
    <submittedName>
        <fullName evidence="1">Uncharacterized protein</fullName>
    </submittedName>
</protein>
<name>A0A1X0DFH9_9MYCO</name>
<reference evidence="1 2" key="1">
    <citation type="submission" date="2016-12" db="EMBL/GenBank/DDBJ databases">
        <title>The new phylogeny of genus Mycobacterium.</title>
        <authorList>
            <person name="Tortoli E."/>
            <person name="Trovato A."/>
            <person name="Cirillo D.M."/>
        </authorList>
    </citation>
    <scope>NUCLEOTIDE SEQUENCE [LARGE SCALE GENOMIC DNA]</scope>
    <source>
        <strain evidence="1 2">DSM 45130</strain>
    </source>
</reference>
<dbReference type="EMBL" id="MVHS01000015">
    <property type="protein sequence ID" value="ORA71166.1"/>
    <property type="molecule type" value="Genomic_DNA"/>
</dbReference>
<evidence type="ECO:0000313" key="1">
    <source>
        <dbReference type="EMBL" id="ORA71166.1"/>
    </source>
</evidence>
<gene>
    <name evidence="1" type="ORF">BST26_08700</name>
</gene>
<dbReference type="RefSeq" id="WP_083030375.1">
    <property type="nucleotide sequence ID" value="NZ_AP022618.1"/>
</dbReference>